<dbReference type="OMA" id="ENINIQH"/>
<dbReference type="Gene3D" id="3.30.390.30">
    <property type="match status" value="1"/>
</dbReference>
<evidence type="ECO:0000256" key="3">
    <source>
        <dbReference type="ARBA" id="ARBA00022630"/>
    </source>
</evidence>
<dbReference type="WBParaSite" id="HPLM_0000142201-mRNA-1">
    <property type="protein sequence ID" value="HPLM_0000142201-mRNA-1"/>
    <property type="gene ID" value="HPLM_0000142201"/>
</dbReference>
<dbReference type="GO" id="GO:0016651">
    <property type="term" value="F:oxidoreductase activity, acting on NAD(P)H"/>
    <property type="evidence" value="ECO:0007669"/>
    <property type="project" value="TreeGrafter"/>
</dbReference>
<dbReference type="GO" id="GO:0005737">
    <property type="term" value="C:cytoplasm"/>
    <property type="evidence" value="ECO:0007669"/>
    <property type="project" value="TreeGrafter"/>
</dbReference>
<sequence length="128" mass="14456">LPLWDIDSVNIQHFQTAQTHGQLLGYSIVGRPFPHEVIPFFWTTFFSEIGLRYAGCSEGAQHTIVHGSLAELNFAKYYLKDDVVVAVASAGPIPTAIQFVELFKRKITVTREDVEKNTSNDWMTLIDE</sequence>
<dbReference type="Pfam" id="PF14759">
    <property type="entry name" value="Reductase_C"/>
    <property type="match status" value="1"/>
</dbReference>
<dbReference type="PANTHER" id="PTHR43557">
    <property type="entry name" value="APOPTOSIS-INDUCING FACTOR 1"/>
    <property type="match status" value="1"/>
</dbReference>
<keyword evidence="3" id="KW-0285">Flavoprotein</keyword>
<dbReference type="InterPro" id="IPR016156">
    <property type="entry name" value="FAD/NAD-linked_Rdtase_dimer_sf"/>
</dbReference>
<evidence type="ECO:0000256" key="5">
    <source>
        <dbReference type="ARBA" id="ARBA00023002"/>
    </source>
</evidence>
<comment type="similarity">
    <text evidence="2">Belongs to the FAD-dependent oxidoreductase family.</text>
</comment>
<dbReference type="AlphaFoldDB" id="A0A0N4VVV2"/>
<dbReference type="InterPro" id="IPR050446">
    <property type="entry name" value="FAD-oxidoreductase/Apoptosis"/>
</dbReference>
<organism evidence="7">
    <name type="scientific">Haemonchus placei</name>
    <name type="common">Barber's pole worm</name>
    <dbReference type="NCBI Taxonomy" id="6290"/>
    <lineage>
        <taxon>Eukaryota</taxon>
        <taxon>Metazoa</taxon>
        <taxon>Ecdysozoa</taxon>
        <taxon>Nematoda</taxon>
        <taxon>Chromadorea</taxon>
        <taxon>Rhabditida</taxon>
        <taxon>Rhabditina</taxon>
        <taxon>Rhabditomorpha</taxon>
        <taxon>Strongyloidea</taxon>
        <taxon>Trichostrongylidae</taxon>
        <taxon>Haemonchus</taxon>
    </lineage>
</organism>
<protein>
    <submittedName>
        <fullName evidence="7">Reductase_C domain-containing protein</fullName>
    </submittedName>
</protein>
<keyword evidence="4" id="KW-0274">FAD</keyword>
<evidence type="ECO:0000259" key="6">
    <source>
        <dbReference type="Pfam" id="PF14759"/>
    </source>
</evidence>
<evidence type="ECO:0000256" key="2">
    <source>
        <dbReference type="ARBA" id="ARBA00006442"/>
    </source>
</evidence>
<dbReference type="InterPro" id="IPR028202">
    <property type="entry name" value="Reductase_C"/>
</dbReference>
<name>A0A0N4VVV2_HAEPC</name>
<evidence type="ECO:0000313" key="7">
    <source>
        <dbReference type="WBParaSite" id="HPLM_0000142201-mRNA-1"/>
    </source>
</evidence>
<accession>A0A0N4VVV2</accession>
<dbReference type="SUPFAM" id="SSF55424">
    <property type="entry name" value="FAD/NAD-linked reductases, dimerisation (C-terminal) domain"/>
    <property type="match status" value="1"/>
</dbReference>
<proteinExistence type="inferred from homology"/>
<keyword evidence="5" id="KW-0560">Oxidoreductase</keyword>
<evidence type="ECO:0000256" key="1">
    <source>
        <dbReference type="ARBA" id="ARBA00001974"/>
    </source>
</evidence>
<reference evidence="7" key="1">
    <citation type="submission" date="2017-02" db="UniProtKB">
        <authorList>
            <consortium name="WormBaseParasite"/>
        </authorList>
    </citation>
    <scope>IDENTIFICATION</scope>
</reference>
<evidence type="ECO:0000256" key="4">
    <source>
        <dbReference type="ARBA" id="ARBA00022827"/>
    </source>
</evidence>
<dbReference type="PANTHER" id="PTHR43557:SF2">
    <property type="entry name" value="RIESKE DOMAIN-CONTAINING PROTEIN-RELATED"/>
    <property type="match status" value="1"/>
</dbReference>
<feature type="domain" description="Reductase C-terminal" evidence="6">
    <location>
        <begin position="40"/>
        <end position="114"/>
    </location>
</feature>
<comment type="cofactor">
    <cofactor evidence="1">
        <name>FAD</name>
        <dbReference type="ChEBI" id="CHEBI:57692"/>
    </cofactor>
</comment>